<evidence type="ECO:0000313" key="6">
    <source>
        <dbReference type="Proteomes" id="UP000325113"/>
    </source>
</evidence>
<feature type="transmembrane region" description="Helical" evidence="2">
    <location>
        <begin position="89"/>
        <end position="107"/>
    </location>
</feature>
<feature type="transmembrane region" description="Helical" evidence="2">
    <location>
        <begin position="348"/>
        <end position="369"/>
    </location>
</feature>
<feature type="transmembrane region" description="Helical" evidence="2">
    <location>
        <begin position="381"/>
        <end position="400"/>
    </location>
</feature>
<dbReference type="Proteomes" id="UP000325113">
    <property type="component" value="Unassembled WGS sequence"/>
</dbReference>
<organism evidence="3 6">
    <name type="scientific">Cafeteria roenbergensis</name>
    <name type="common">Marine flagellate</name>
    <dbReference type="NCBI Taxonomy" id="33653"/>
    <lineage>
        <taxon>Eukaryota</taxon>
        <taxon>Sar</taxon>
        <taxon>Stramenopiles</taxon>
        <taxon>Bigyra</taxon>
        <taxon>Opalozoa</taxon>
        <taxon>Bicosoecida</taxon>
        <taxon>Cafeteriaceae</taxon>
        <taxon>Cafeteria</taxon>
    </lineage>
</organism>
<gene>
    <name evidence="4" type="ORF">FNF28_01259</name>
    <name evidence="3" type="ORF">FNF31_03160</name>
</gene>
<keyword evidence="2" id="KW-0472">Membrane</keyword>
<name>A0A5A8DAN8_CAFRO</name>
<evidence type="ECO:0000313" key="4">
    <source>
        <dbReference type="EMBL" id="KAA0170715.1"/>
    </source>
</evidence>
<dbReference type="EMBL" id="VLTL01000011">
    <property type="protein sequence ID" value="KAA0170715.1"/>
    <property type="molecule type" value="Genomic_DNA"/>
</dbReference>
<accession>A0A5A8DAN8</accession>
<feature type="transmembrane region" description="Helical" evidence="2">
    <location>
        <begin position="113"/>
        <end position="133"/>
    </location>
</feature>
<dbReference type="AlphaFoldDB" id="A0A5A8DAN8"/>
<sequence length="419" mass="42316">MAASAAAPQPAGCDGPGHLWGDVVVLGLTKAAALNAAWGCSVALGVAVLHILACMWLRRPSLCCPRAAPAPGVHAPEAGRWNKAAPTRAMVVAEALLAGTGCGLAAMLVPPHIAAMAAAFVGCLVAWTAMHAARIRAVGLISFLSPESRDSLLNVRLLDWLRAPSLSIALAKYAPLFWPGVDDAALAAFLRTAPRSFQQAMLRPGLVHALPEAAAALILPAGTADQPAEATSLPADSPASDQVGDAGEASLRSSAGEAAAGKPQSGASPTMQRAAGAAAAGATAAAAAAGASWATGTPITAQTVALPSKLLPPKSALWASGFIASLRRARLDAQLRDADQVMDRVEPALTVGAVASAAAALVVLATSGGARRDVAKMARRVALGVPATAFVLLMAAAWVAKRWPSLRVRVLAVVRELLG</sequence>
<evidence type="ECO:0000256" key="2">
    <source>
        <dbReference type="SAM" id="Phobius"/>
    </source>
</evidence>
<evidence type="ECO:0000256" key="1">
    <source>
        <dbReference type="SAM" id="MobiDB-lite"/>
    </source>
</evidence>
<keyword evidence="2" id="KW-1133">Transmembrane helix</keyword>
<feature type="transmembrane region" description="Helical" evidence="2">
    <location>
        <begin position="36"/>
        <end position="57"/>
    </location>
</feature>
<dbReference type="Proteomes" id="UP000324907">
    <property type="component" value="Unassembled WGS sequence"/>
</dbReference>
<feature type="region of interest" description="Disordered" evidence="1">
    <location>
        <begin position="227"/>
        <end position="273"/>
    </location>
</feature>
<keyword evidence="2" id="KW-0812">Transmembrane</keyword>
<reference evidence="5 6" key="1">
    <citation type="submission" date="2019-07" db="EMBL/GenBank/DDBJ databases">
        <title>Genomes of Cafeteria roenbergensis.</title>
        <authorList>
            <person name="Fischer M.G."/>
            <person name="Hackl T."/>
            <person name="Roman M."/>
        </authorList>
    </citation>
    <scope>NUCLEOTIDE SEQUENCE [LARGE SCALE GENOMIC DNA]</scope>
    <source>
        <strain evidence="3 6">Cflag</strain>
        <strain evidence="4 5">RCC970-E3</strain>
    </source>
</reference>
<dbReference type="EMBL" id="VLTM01000026">
    <property type="protein sequence ID" value="KAA0162632.1"/>
    <property type="molecule type" value="Genomic_DNA"/>
</dbReference>
<proteinExistence type="predicted"/>
<evidence type="ECO:0000313" key="3">
    <source>
        <dbReference type="EMBL" id="KAA0162632.1"/>
    </source>
</evidence>
<protein>
    <submittedName>
        <fullName evidence="3">Uncharacterized protein</fullName>
    </submittedName>
</protein>
<comment type="caution">
    <text evidence="3">The sequence shown here is derived from an EMBL/GenBank/DDBJ whole genome shotgun (WGS) entry which is preliminary data.</text>
</comment>
<evidence type="ECO:0000313" key="5">
    <source>
        <dbReference type="Proteomes" id="UP000324907"/>
    </source>
</evidence>